<gene>
    <name evidence="1" type="ORF">NCCP1664_18630</name>
</gene>
<accession>A0A5A7NU43</accession>
<dbReference type="InterPro" id="IPR011990">
    <property type="entry name" value="TPR-like_helical_dom_sf"/>
</dbReference>
<sequence length="217" mass="23102">MNQEDLDELWDFADPAASERRFRDESAASTGADRAVLLTQVARALGLQGRYDEALGLLEDIEDALTLPDFTQDERTELRVRAALEHGRVLNAAGRPAAAVVQLARAAGLAAGARLDFLAVDALHMLAIADPVRAGEWTRRGLAAALASPDPRTQRWAVALHASLGWGLYDAGEHADALAAFRAALSEARRVGTAEQVRRCEEGVAAAEEALRAGADG</sequence>
<dbReference type="OrthoDB" id="3777470at2"/>
<evidence type="ECO:0000313" key="2">
    <source>
        <dbReference type="Proteomes" id="UP000325307"/>
    </source>
</evidence>
<evidence type="ECO:0000313" key="1">
    <source>
        <dbReference type="EMBL" id="GER23367.1"/>
    </source>
</evidence>
<dbReference type="Gene3D" id="1.25.40.10">
    <property type="entry name" value="Tetratricopeptide repeat domain"/>
    <property type="match status" value="1"/>
</dbReference>
<organism evidence="1 2">
    <name type="scientific">Zafaria cholistanensis</name>
    <dbReference type="NCBI Taxonomy" id="1682741"/>
    <lineage>
        <taxon>Bacteria</taxon>
        <taxon>Bacillati</taxon>
        <taxon>Actinomycetota</taxon>
        <taxon>Actinomycetes</taxon>
        <taxon>Micrococcales</taxon>
        <taxon>Micrococcaceae</taxon>
        <taxon>Zafaria</taxon>
    </lineage>
</organism>
<dbReference type="EMBL" id="BKDJ01000008">
    <property type="protein sequence ID" value="GER23367.1"/>
    <property type="molecule type" value="Genomic_DNA"/>
</dbReference>
<dbReference type="AlphaFoldDB" id="A0A5A7NU43"/>
<dbReference type="Proteomes" id="UP000325307">
    <property type="component" value="Unassembled WGS sequence"/>
</dbReference>
<protein>
    <recommendedName>
        <fullName evidence="3">Tetratricopeptide repeat protein</fullName>
    </recommendedName>
</protein>
<dbReference type="SUPFAM" id="SSF48452">
    <property type="entry name" value="TPR-like"/>
    <property type="match status" value="1"/>
</dbReference>
<dbReference type="RefSeq" id="WP_149956953.1">
    <property type="nucleotide sequence ID" value="NZ_BKDJ01000008.1"/>
</dbReference>
<reference evidence="1 2" key="1">
    <citation type="submission" date="2019-09" db="EMBL/GenBank/DDBJ databases">
        <title>Arthrobacter zafarii sp. nov., a moderately thermotolerant and halotolerant actinobacterium isolated from Cholistan desert soil of Pakistan.</title>
        <authorList>
            <person name="Amin A."/>
            <person name="Ahmed I."/>
            <person name="Khalid N."/>
            <person name="Schumann P."/>
            <person name="Busse H.J."/>
            <person name="Khan I.U."/>
            <person name="Li S."/>
            <person name="Li W.J."/>
        </authorList>
    </citation>
    <scope>NUCLEOTIDE SEQUENCE [LARGE SCALE GENOMIC DNA]</scope>
    <source>
        <strain evidence="1 2">NCCP-1664</strain>
    </source>
</reference>
<proteinExistence type="predicted"/>
<name>A0A5A7NU43_9MICC</name>
<keyword evidence="2" id="KW-1185">Reference proteome</keyword>
<evidence type="ECO:0008006" key="3">
    <source>
        <dbReference type="Google" id="ProtNLM"/>
    </source>
</evidence>
<comment type="caution">
    <text evidence="1">The sequence shown here is derived from an EMBL/GenBank/DDBJ whole genome shotgun (WGS) entry which is preliminary data.</text>
</comment>